<keyword evidence="1" id="KW-0812">Transmembrane</keyword>
<keyword evidence="3" id="KW-1185">Reference proteome</keyword>
<gene>
    <name evidence="2" type="ORF">Q8W34_18920</name>
</gene>
<evidence type="ECO:0000313" key="3">
    <source>
        <dbReference type="Proteomes" id="UP001177212"/>
    </source>
</evidence>
<protein>
    <submittedName>
        <fullName evidence="2">Uncharacterized protein</fullName>
    </submittedName>
</protein>
<dbReference type="Proteomes" id="UP001177212">
    <property type="component" value="Unassembled WGS sequence"/>
</dbReference>
<accession>A0ABT9FJS6</accession>
<name>A0ABT9FJS6_9GAMM</name>
<evidence type="ECO:0000313" key="2">
    <source>
        <dbReference type="EMBL" id="MDP2566721.1"/>
    </source>
</evidence>
<reference evidence="2" key="1">
    <citation type="submission" date="2023-07" db="EMBL/GenBank/DDBJ databases">
        <title>Genome content predicts the carbon catabolic preferences of heterotrophic bacteria.</title>
        <authorList>
            <person name="Gralka M."/>
        </authorList>
    </citation>
    <scope>NUCLEOTIDE SEQUENCE</scope>
    <source>
        <strain evidence="2">4G09</strain>
    </source>
</reference>
<feature type="transmembrane region" description="Helical" evidence="1">
    <location>
        <begin position="101"/>
        <end position="120"/>
    </location>
</feature>
<proteinExistence type="predicted"/>
<keyword evidence="1" id="KW-1133">Transmembrane helix</keyword>
<dbReference type="RefSeq" id="WP_305473238.1">
    <property type="nucleotide sequence ID" value="NZ_JAUYVT010000025.1"/>
</dbReference>
<sequence length="329" mass="39234">MSILKYLGGALPRKTIFNNFFKEKLDFELEKKFKGVCLLHHWLFEEKKIYLSDSQRFQVHSCGNDGWRALTLGPMFLGFVGSLVVALDIMLIPFHGEEDTFHWWLLYLVLGWNLLFLNLMPVWGRIRTPNLAYFDRKTGKVGYTFDIHGCDERDEFGNCCFDWRDMKCVLVNQSTDQGGSRAFFPVISHKDRDKYPQTKMTIVVTELAQNPIYCLLFWERLVRFMDNTKALPDIPEYEGYRYLDPITAEFDKHNNRPEVYWRDMSFKQQTEIYDDLYKEACEIDWYNDAPQPEITKPWQRWTPEPERKETLNWKYKAKRLFMQLTCGIP</sequence>
<dbReference type="EMBL" id="JAUYVT010000025">
    <property type="protein sequence ID" value="MDP2566721.1"/>
    <property type="molecule type" value="Genomic_DNA"/>
</dbReference>
<feature type="transmembrane region" description="Helical" evidence="1">
    <location>
        <begin position="76"/>
        <end position="95"/>
    </location>
</feature>
<comment type="caution">
    <text evidence="2">The sequence shown here is derived from an EMBL/GenBank/DDBJ whole genome shotgun (WGS) entry which is preliminary data.</text>
</comment>
<evidence type="ECO:0000256" key="1">
    <source>
        <dbReference type="SAM" id="Phobius"/>
    </source>
</evidence>
<organism evidence="2 3">
    <name type="scientific">Pseudoalteromonas marina</name>
    <dbReference type="NCBI Taxonomy" id="267375"/>
    <lineage>
        <taxon>Bacteria</taxon>
        <taxon>Pseudomonadati</taxon>
        <taxon>Pseudomonadota</taxon>
        <taxon>Gammaproteobacteria</taxon>
        <taxon>Alteromonadales</taxon>
        <taxon>Pseudoalteromonadaceae</taxon>
        <taxon>Pseudoalteromonas</taxon>
    </lineage>
</organism>
<keyword evidence="1" id="KW-0472">Membrane</keyword>